<name>A0ABN8LYL2_9CNID</name>
<comment type="caution">
    <text evidence="1">The sequence shown here is derived from an EMBL/GenBank/DDBJ whole genome shotgun (WGS) entry which is preliminary data.</text>
</comment>
<keyword evidence="2" id="KW-1185">Reference proteome</keyword>
<dbReference type="EMBL" id="CALNXI010000151">
    <property type="protein sequence ID" value="CAH3020562.1"/>
    <property type="molecule type" value="Genomic_DNA"/>
</dbReference>
<proteinExistence type="predicted"/>
<reference evidence="1 2" key="1">
    <citation type="submission" date="2022-05" db="EMBL/GenBank/DDBJ databases">
        <authorList>
            <consortium name="Genoscope - CEA"/>
            <person name="William W."/>
        </authorList>
    </citation>
    <scope>NUCLEOTIDE SEQUENCE [LARGE SCALE GENOMIC DNA]</scope>
</reference>
<protein>
    <submittedName>
        <fullName evidence="1">Uncharacterized protein</fullName>
    </submittedName>
</protein>
<sequence length="103" mass="11328">QKLCYNIPTARLLPKHVGLRDSSAKYQKSFVYLRRLYLMCKNSLANCGNSRAVAGMSITGCKQGCNMDVTACLLRNSELNMIGLFQGCYSGETALLTAPNDEL</sequence>
<feature type="non-terminal residue" evidence="1">
    <location>
        <position position="1"/>
    </location>
</feature>
<organism evidence="1 2">
    <name type="scientific">Porites evermanni</name>
    <dbReference type="NCBI Taxonomy" id="104178"/>
    <lineage>
        <taxon>Eukaryota</taxon>
        <taxon>Metazoa</taxon>
        <taxon>Cnidaria</taxon>
        <taxon>Anthozoa</taxon>
        <taxon>Hexacorallia</taxon>
        <taxon>Scleractinia</taxon>
        <taxon>Fungiina</taxon>
        <taxon>Poritidae</taxon>
        <taxon>Porites</taxon>
    </lineage>
</organism>
<gene>
    <name evidence="1" type="ORF">PEVE_00007657</name>
</gene>
<accession>A0ABN8LYL2</accession>
<evidence type="ECO:0000313" key="1">
    <source>
        <dbReference type="EMBL" id="CAH3020562.1"/>
    </source>
</evidence>
<evidence type="ECO:0000313" key="2">
    <source>
        <dbReference type="Proteomes" id="UP001159427"/>
    </source>
</evidence>
<dbReference type="Proteomes" id="UP001159427">
    <property type="component" value="Unassembled WGS sequence"/>
</dbReference>